<dbReference type="RefSeq" id="WP_077808083.1">
    <property type="nucleotide sequence ID" value="NZ_BJXS01000001.1"/>
</dbReference>
<dbReference type="STRING" id="320497.A0U93_15110"/>
<proteinExistence type="predicted"/>
<gene>
    <name evidence="1" type="ORF">A0U93_15110</name>
</gene>
<dbReference type="EMBL" id="CP014691">
    <property type="protein sequence ID" value="AQS89026.1"/>
    <property type="molecule type" value="Genomic_DNA"/>
</dbReference>
<dbReference type="Proteomes" id="UP000188604">
    <property type="component" value="Chromosome"/>
</dbReference>
<dbReference type="OrthoDB" id="7340718at2"/>
<evidence type="ECO:0000313" key="2">
    <source>
        <dbReference type="Proteomes" id="UP000188604"/>
    </source>
</evidence>
<dbReference type="KEGG" id="nch:A0U93_15110"/>
<protein>
    <submittedName>
        <fullName evidence="1">Uncharacterized protein</fullName>
    </submittedName>
</protein>
<accession>A0A1U9KT54</accession>
<dbReference type="AlphaFoldDB" id="A0A1U9KT54"/>
<sequence length="310" mass="35413">MVPDAFDRLLIAELTAPVDRRITGLVDAILGPCQPLGVLFYGSGLRQFDPDGLFDFYVILEKLSDWHQSTAARIANEWLPPNVQFAEARIDGRILRAKVAIITLAQFQARACPDSIDTTIWARFTQPVRLVWVRNDAAADALLMAIRQSVITAAGWAARLADGAQSPDFWWTNLFAHTYEAELRVETKSRGSVIVAGQEKRFATMLACAWDAAGISFSDIEGLWSPRLSERQRTTARRAWRKKARRGQWLNVMRLIKAAFTFRDGARYLAWKIERHSGRSLPLSDFEARHPLLCLPWLLWRARHVFRRRR</sequence>
<evidence type="ECO:0000313" key="1">
    <source>
        <dbReference type="EMBL" id="AQS89026.1"/>
    </source>
</evidence>
<organism evidence="1 2">
    <name type="scientific">Neoasaia chiangmaiensis</name>
    <dbReference type="NCBI Taxonomy" id="320497"/>
    <lineage>
        <taxon>Bacteria</taxon>
        <taxon>Pseudomonadati</taxon>
        <taxon>Pseudomonadota</taxon>
        <taxon>Alphaproteobacteria</taxon>
        <taxon>Acetobacterales</taxon>
        <taxon>Acetobacteraceae</taxon>
        <taxon>Neoasaia</taxon>
    </lineage>
</organism>
<name>A0A1U9KT54_9PROT</name>
<keyword evidence="2" id="KW-1185">Reference proteome</keyword>
<reference evidence="1 2" key="1">
    <citation type="submission" date="2016-03" db="EMBL/GenBank/DDBJ databases">
        <title>Acetic acid bacteria sequencing.</title>
        <authorList>
            <person name="Brandt J."/>
            <person name="Jakob F."/>
            <person name="Vogel R.F."/>
        </authorList>
    </citation>
    <scope>NUCLEOTIDE SEQUENCE [LARGE SCALE GENOMIC DNA]</scope>
    <source>
        <strain evidence="1 2">NBRC 101099</strain>
    </source>
</reference>